<accession>A0ABT2VK93</accession>
<keyword evidence="2" id="KW-0813">Transport</keyword>
<evidence type="ECO:0000313" key="6">
    <source>
        <dbReference type="EMBL" id="MCU7553440.1"/>
    </source>
</evidence>
<proteinExistence type="inferred from homology"/>
<dbReference type="PANTHER" id="PTHR43335:SF2">
    <property type="entry name" value="ABC TRANSPORTER, ATP-BINDING PROTEIN"/>
    <property type="match status" value="1"/>
</dbReference>
<evidence type="ECO:0000259" key="5">
    <source>
        <dbReference type="PROSITE" id="PS50893"/>
    </source>
</evidence>
<evidence type="ECO:0000256" key="1">
    <source>
        <dbReference type="ARBA" id="ARBA00005417"/>
    </source>
</evidence>
<dbReference type="RefSeq" id="WP_262992137.1">
    <property type="nucleotide sequence ID" value="NZ_JAOTJC010000004.1"/>
</dbReference>
<name>A0ABT2VK93_9ALTE</name>
<dbReference type="PROSITE" id="PS50893">
    <property type="entry name" value="ABC_TRANSPORTER_2"/>
    <property type="match status" value="1"/>
</dbReference>
<keyword evidence="7" id="KW-1185">Reference proteome</keyword>
<evidence type="ECO:0000256" key="3">
    <source>
        <dbReference type="ARBA" id="ARBA00022741"/>
    </source>
</evidence>
<reference evidence="7" key="1">
    <citation type="submission" date="2023-07" db="EMBL/GenBank/DDBJ databases">
        <title>Study on multiphase classification of strain Alteromonas salexigens isolated from the Yellow Sea.</title>
        <authorList>
            <person name="Sun L."/>
        </authorList>
    </citation>
    <scope>NUCLEOTIDE SEQUENCE [LARGE SCALE GENOMIC DNA]</scope>
    <source>
        <strain evidence="7">ASW11-19</strain>
    </source>
</reference>
<dbReference type="SMART" id="SM00382">
    <property type="entry name" value="AAA"/>
    <property type="match status" value="1"/>
</dbReference>
<dbReference type="InterPro" id="IPR027417">
    <property type="entry name" value="P-loop_NTPase"/>
</dbReference>
<evidence type="ECO:0000256" key="2">
    <source>
        <dbReference type="ARBA" id="ARBA00022448"/>
    </source>
</evidence>
<dbReference type="InterPro" id="IPR003593">
    <property type="entry name" value="AAA+_ATPase"/>
</dbReference>
<gene>
    <name evidence="6" type="ORF">OCL06_02375</name>
</gene>
<dbReference type="CDD" id="cd03264">
    <property type="entry name" value="ABC_drug_resistance_like"/>
    <property type="match status" value="1"/>
</dbReference>
<dbReference type="PANTHER" id="PTHR43335">
    <property type="entry name" value="ABC TRANSPORTER, ATP-BINDING PROTEIN"/>
    <property type="match status" value="1"/>
</dbReference>
<dbReference type="EMBL" id="JAOTJC010000004">
    <property type="protein sequence ID" value="MCU7553440.1"/>
    <property type="molecule type" value="Genomic_DNA"/>
</dbReference>
<keyword evidence="4 6" id="KW-0067">ATP-binding</keyword>
<dbReference type="PROSITE" id="PS00211">
    <property type="entry name" value="ABC_TRANSPORTER_1"/>
    <property type="match status" value="1"/>
</dbReference>
<dbReference type="InterPro" id="IPR017871">
    <property type="entry name" value="ABC_transporter-like_CS"/>
</dbReference>
<evidence type="ECO:0000256" key="4">
    <source>
        <dbReference type="ARBA" id="ARBA00022840"/>
    </source>
</evidence>
<dbReference type="InterPro" id="IPR003439">
    <property type="entry name" value="ABC_transporter-like_ATP-bd"/>
</dbReference>
<dbReference type="Pfam" id="PF00005">
    <property type="entry name" value="ABC_tran"/>
    <property type="match status" value="1"/>
</dbReference>
<dbReference type="Gene3D" id="3.40.50.300">
    <property type="entry name" value="P-loop containing nucleotide triphosphate hydrolases"/>
    <property type="match status" value="1"/>
</dbReference>
<feature type="domain" description="ABC transporter" evidence="5">
    <location>
        <begin position="2"/>
        <end position="232"/>
    </location>
</feature>
<comment type="caution">
    <text evidence="6">The sequence shown here is derived from an EMBL/GenBank/DDBJ whole genome shotgun (WGS) entry which is preliminary data.</text>
</comment>
<organism evidence="6 7">
    <name type="scientific">Alteromonas salexigens</name>
    <dbReference type="NCBI Taxonomy" id="2982530"/>
    <lineage>
        <taxon>Bacteria</taxon>
        <taxon>Pseudomonadati</taxon>
        <taxon>Pseudomonadota</taxon>
        <taxon>Gammaproteobacteria</taxon>
        <taxon>Alteromonadales</taxon>
        <taxon>Alteromonadaceae</taxon>
        <taxon>Alteromonas/Salinimonas group</taxon>
        <taxon>Alteromonas</taxon>
    </lineage>
</organism>
<comment type="similarity">
    <text evidence="1">Belongs to the ABC transporter superfamily.</text>
</comment>
<dbReference type="SUPFAM" id="SSF52540">
    <property type="entry name" value="P-loop containing nucleoside triphosphate hydrolases"/>
    <property type="match status" value="1"/>
</dbReference>
<sequence length="294" mass="32016">MLNISSLTKTYPNGVKALNGINLSIPKGMFGLLGPNGAGKSSLMRTIATLQTPDTGSIRFDDIDVLADPNALRQRLGYLPQDFGVYPRISAEKLLDHLAVLKGLNNKGERKDAVESLLVHTNLWQHRDKAVSGYSGGMRQRFGIAQALLGDPDLIIVDEPTAGLDPEERNRFHNLLVSLGEEKVIILSTHIVEDVSELCPSMAVLGHGEILLEGNPISLTHGLTGRIWRKQVGKEEYQELEQAHSIISSRLIAGQHVIHVMADTPPDGFEQAPANLEDVYFSTLHNKRAAAAAA</sequence>
<dbReference type="Proteomes" id="UP001209257">
    <property type="component" value="Unassembled WGS sequence"/>
</dbReference>
<keyword evidence="3" id="KW-0547">Nucleotide-binding</keyword>
<evidence type="ECO:0000313" key="7">
    <source>
        <dbReference type="Proteomes" id="UP001209257"/>
    </source>
</evidence>
<protein>
    <submittedName>
        <fullName evidence="6">ABC transporter ATP-binding protein</fullName>
    </submittedName>
</protein>
<dbReference type="GO" id="GO:0005524">
    <property type="term" value="F:ATP binding"/>
    <property type="evidence" value="ECO:0007669"/>
    <property type="project" value="UniProtKB-KW"/>
</dbReference>